<dbReference type="EMBL" id="AE017194">
    <property type="protein sequence ID" value="AAS42739.1"/>
    <property type="molecule type" value="Genomic_DNA"/>
</dbReference>
<evidence type="ECO:0000313" key="1">
    <source>
        <dbReference type="EMBL" id="AAS42739.1"/>
    </source>
</evidence>
<dbReference type="AlphaFoldDB" id="Q732S6"/>
<gene>
    <name evidence="1" type="ordered locus">BCE_3834</name>
</gene>
<proteinExistence type="predicted"/>
<accession>Q732S6</accession>
<organism evidence="1 2">
    <name type="scientific">Bacillus cereus (strain ATCC 10987 / NRS 248)</name>
    <dbReference type="NCBI Taxonomy" id="222523"/>
    <lineage>
        <taxon>Bacteria</taxon>
        <taxon>Bacillati</taxon>
        <taxon>Bacillota</taxon>
        <taxon>Bacilli</taxon>
        <taxon>Bacillales</taxon>
        <taxon>Bacillaceae</taxon>
        <taxon>Bacillus</taxon>
        <taxon>Bacillus cereus group</taxon>
    </lineage>
</organism>
<dbReference type="KEGG" id="bca:BCE_3834"/>
<protein>
    <submittedName>
        <fullName evidence="1">Uncharacterized protein</fullName>
    </submittedName>
</protein>
<dbReference type="Proteomes" id="UP000002527">
    <property type="component" value="Chromosome"/>
</dbReference>
<sequence>MNYVIFEAIYPKNRIGILIRLYKCSFYNNYDFLILLKGYDYFLLHIAIYNEKPVNDLIKTYIGKIRKERKRLSYK</sequence>
<dbReference type="HOGENOM" id="CLU_199509_0_0_9"/>
<evidence type="ECO:0000313" key="2">
    <source>
        <dbReference type="Proteomes" id="UP000002527"/>
    </source>
</evidence>
<reference evidence="1 2" key="1">
    <citation type="journal article" date="2004" name="Nucleic Acids Res.">
        <title>The genome sequence of Bacillus cereus ATCC 10987 reveals metabolic adaptations and a large plasmid related to Bacillus anthracis pXO1.</title>
        <authorList>
            <person name="Rasko D.A."/>
            <person name="Ravel J."/>
            <person name="Okstad O.A."/>
            <person name="Helgason E."/>
            <person name="Cer R.Z."/>
            <person name="Jiang L."/>
            <person name="Shores K.A."/>
            <person name="Fouts D.E."/>
            <person name="Tourasse N.J."/>
            <person name="Angiuoli S.V."/>
            <person name="Kolonay J."/>
            <person name="Nelson W.C."/>
            <person name="Kolsto A.-B."/>
            <person name="Fraser C.M."/>
            <person name="Read T.D."/>
        </authorList>
    </citation>
    <scope>NUCLEOTIDE SEQUENCE [LARGE SCALE GENOMIC DNA]</scope>
    <source>
        <strain evidence="2">ATCC 10987 / NRS 248</strain>
    </source>
</reference>
<name>Q732S6_BACC1</name>